<accession>A0A2Z4Y370</accession>
<feature type="domain" description="Protein kinase" evidence="7">
    <location>
        <begin position="633"/>
        <end position="899"/>
    </location>
</feature>
<keyword evidence="6" id="KW-0472">Membrane</keyword>
<dbReference type="SMART" id="SM00028">
    <property type="entry name" value="TPR"/>
    <property type="match status" value="4"/>
</dbReference>
<dbReference type="GO" id="GO:0005524">
    <property type="term" value="F:ATP binding"/>
    <property type="evidence" value="ECO:0007669"/>
    <property type="project" value="UniProtKB-UniRule"/>
</dbReference>
<dbReference type="InterPro" id="IPR000719">
    <property type="entry name" value="Prot_kinase_dom"/>
</dbReference>
<evidence type="ECO:0000313" key="8">
    <source>
        <dbReference type="EMBL" id="AXA35544.1"/>
    </source>
</evidence>
<dbReference type="EMBL" id="CP030759">
    <property type="protein sequence ID" value="AXA35544.1"/>
    <property type="molecule type" value="Genomic_DNA"/>
</dbReference>
<proteinExistence type="predicted"/>
<dbReference type="PROSITE" id="PS50011">
    <property type="entry name" value="PROTEIN_KINASE_DOM"/>
    <property type="match status" value="1"/>
</dbReference>
<evidence type="ECO:0000256" key="2">
    <source>
        <dbReference type="ARBA" id="ARBA00022741"/>
    </source>
</evidence>
<keyword evidence="6" id="KW-1133">Transmembrane helix</keyword>
<dbReference type="Gene3D" id="1.10.510.10">
    <property type="entry name" value="Transferase(Phosphotransferase) domain 1"/>
    <property type="match status" value="1"/>
</dbReference>
<evidence type="ECO:0000256" key="1">
    <source>
        <dbReference type="ARBA" id="ARBA00022679"/>
    </source>
</evidence>
<dbReference type="KEGG" id="schv:BRCON_0767"/>
<keyword evidence="4 5" id="KW-0067">ATP-binding</keyword>
<reference evidence="8 9" key="1">
    <citation type="submission" date="2018-05" db="EMBL/GenBank/DDBJ databases">
        <title>A metagenomic window into the 2 km-deep terrestrial subsurface aquifer revealed taxonomically and functionally diverse microbial community comprising novel uncultured bacterial lineages.</title>
        <authorList>
            <person name="Kadnikov V.V."/>
            <person name="Mardanov A.V."/>
            <person name="Beletsky A.V."/>
            <person name="Banks D."/>
            <person name="Pimenov N.V."/>
            <person name="Frank Y.A."/>
            <person name="Karnachuk O.V."/>
            <person name="Ravin N.V."/>
        </authorList>
    </citation>
    <scope>NUCLEOTIDE SEQUENCE [LARGE SCALE GENOMIC DNA]</scope>
    <source>
        <strain evidence="8">BY</strain>
    </source>
</reference>
<keyword evidence="3 8" id="KW-0418">Kinase</keyword>
<name>A0A2Z4Y370_SUMC1</name>
<dbReference type="SUPFAM" id="SSF48452">
    <property type="entry name" value="TPR-like"/>
    <property type="match status" value="1"/>
</dbReference>
<evidence type="ECO:0000259" key="7">
    <source>
        <dbReference type="PROSITE" id="PS50011"/>
    </source>
</evidence>
<organism evidence="8 9">
    <name type="scientific">Sumerlaea chitinivorans</name>
    <dbReference type="NCBI Taxonomy" id="2250252"/>
    <lineage>
        <taxon>Bacteria</taxon>
        <taxon>Candidatus Sumerlaeota</taxon>
        <taxon>Candidatus Sumerlaeia</taxon>
        <taxon>Candidatus Sumerlaeales</taxon>
        <taxon>Candidatus Sumerlaeaceae</taxon>
        <taxon>Candidatus Sumerlaea</taxon>
    </lineage>
</organism>
<feature type="transmembrane region" description="Helical" evidence="6">
    <location>
        <begin position="73"/>
        <end position="93"/>
    </location>
</feature>
<dbReference type="InterPro" id="IPR017441">
    <property type="entry name" value="Protein_kinase_ATP_BS"/>
</dbReference>
<feature type="binding site" evidence="5">
    <location>
        <position position="662"/>
    </location>
    <ligand>
        <name>ATP</name>
        <dbReference type="ChEBI" id="CHEBI:30616"/>
    </ligand>
</feature>
<keyword evidence="1" id="KW-0808">Transferase</keyword>
<dbReference type="Pfam" id="PF00069">
    <property type="entry name" value="Pkinase"/>
    <property type="match status" value="1"/>
</dbReference>
<evidence type="ECO:0000313" key="9">
    <source>
        <dbReference type="Proteomes" id="UP000262583"/>
    </source>
</evidence>
<protein>
    <submittedName>
        <fullName evidence="8">Serine/threonine protein kinase PrkC, regulator of stationary phase</fullName>
    </submittedName>
</protein>
<evidence type="ECO:0000256" key="3">
    <source>
        <dbReference type="ARBA" id="ARBA00022777"/>
    </source>
</evidence>
<dbReference type="PANTHER" id="PTHR43289:SF6">
    <property type="entry name" value="SERINE_THREONINE-PROTEIN KINASE NEKL-3"/>
    <property type="match status" value="1"/>
</dbReference>
<dbReference type="InterPro" id="IPR011990">
    <property type="entry name" value="TPR-like_helical_dom_sf"/>
</dbReference>
<dbReference type="AlphaFoldDB" id="A0A2Z4Y370"/>
<gene>
    <name evidence="8" type="ORF">BRCON_0767</name>
</gene>
<keyword evidence="2 5" id="KW-0547">Nucleotide-binding</keyword>
<dbReference type="Gene3D" id="3.30.200.20">
    <property type="entry name" value="Phosphorylase Kinase, domain 1"/>
    <property type="match status" value="1"/>
</dbReference>
<evidence type="ECO:0000256" key="6">
    <source>
        <dbReference type="SAM" id="Phobius"/>
    </source>
</evidence>
<dbReference type="Gene3D" id="1.25.40.10">
    <property type="entry name" value="Tetratricopeptide repeat domain"/>
    <property type="match status" value="2"/>
</dbReference>
<dbReference type="Proteomes" id="UP000262583">
    <property type="component" value="Chromosome"/>
</dbReference>
<dbReference type="GO" id="GO:0004674">
    <property type="term" value="F:protein serine/threonine kinase activity"/>
    <property type="evidence" value="ECO:0007669"/>
    <property type="project" value="UniProtKB-KW"/>
</dbReference>
<keyword evidence="8" id="KW-0723">Serine/threonine-protein kinase</keyword>
<dbReference type="PANTHER" id="PTHR43289">
    <property type="entry name" value="MITOGEN-ACTIVATED PROTEIN KINASE KINASE KINASE 20-RELATED"/>
    <property type="match status" value="1"/>
</dbReference>
<evidence type="ECO:0000256" key="4">
    <source>
        <dbReference type="ARBA" id="ARBA00022840"/>
    </source>
</evidence>
<dbReference type="SUPFAM" id="SSF56112">
    <property type="entry name" value="Protein kinase-like (PK-like)"/>
    <property type="match status" value="1"/>
</dbReference>
<dbReference type="SMART" id="SM00220">
    <property type="entry name" value="S_TKc"/>
    <property type="match status" value="1"/>
</dbReference>
<evidence type="ECO:0000256" key="5">
    <source>
        <dbReference type="PROSITE-ProRule" id="PRU10141"/>
    </source>
</evidence>
<dbReference type="CDD" id="cd14014">
    <property type="entry name" value="STKc_PknB_like"/>
    <property type="match status" value="1"/>
</dbReference>
<dbReference type="PROSITE" id="PS00107">
    <property type="entry name" value="PROTEIN_KINASE_ATP"/>
    <property type="match status" value="1"/>
</dbReference>
<dbReference type="InterPro" id="IPR011009">
    <property type="entry name" value="Kinase-like_dom_sf"/>
</dbReference>
<dbReference type="InterPro" id="IPR019734">
    <property type="entry name" value="TPR_rpt"/>
</dbReference>
<sequence>MLHEILARGRFTRQIIKTHNIKRIEAREMASAGRTIYNFTYWAAVGGGLYLMREHLEHWYVLLQNEIGPYAGVTFFAGGIALIFGLIYLQVAIQSTVVAIYSRFKHGPAVDPESLGRNEAVLRRLAVKHIKKGEFAQAAEIYESLESWEEAAESFEKAGLLGRAAQAWIRAGNRLKAIPLFEQEKQYALAADAAIKEGLRDRANKNYRLAGEAAYAENSYTKAAQYFEKAQDYERAGRIFESLKRIEDALRCYERAGAADRIEKLVQELDTNALLARGDACLELVRRAAEQLARQDKPGQGAELLEKAGDFIRAAEMYESAEMWDKAGNAYFQAELYDRAEQCYLKIAERAKQAELLARVAIQRSDWQTAGDYFLEADKLTQAVDAFKRAKNYLAAAKVYEQQNRFLMAAEMYAAAKEIRLAAEAYAKAHDWRNAAECFEAAGDLPQAVQAYVSAGDYYRAGKLALQLNDLSQAVDYLQRVPPTSPDWKLATGFLGAAFYRQGRGDLARDMFQRVANSVVPTAETLPILYAYARQLEEEGDPDAVAIYRRILAVDVKYEDVQQRLPGAERLLAEASRREASQARESGIGFAPFESSGTGYPTIGTRTPTQTSFSFRRPITQVPETRFGEESRYQILSELGRGGMAIVYRAFDTHLEREVALKTFPLSRHAGPGREDVFLREARLIARLSHPNIVTIYDCGHMNYLYYIAMEYVPGENLKQIVKRKGPLSLEELRSVIAQLADALMYAHSQQVLHRDIKPANVIKRESGDIKVVDFGVAKILSDAATCAIAEEDSQRTLVGTPQYMAPEQILGQPVDARTDIYALGLTIFYLVTGRTPFDVKKVTDPVEISQMQVHSSFPLPSTINATLPPKLDEIFVRCTRKNPNDRYSSVREFLDEFMQV</sequence>
<keyword evidence="6" id="KW-0812">Transmembrane</keyword>